<dbReference type="AlphaFoldDB" id="X0UMI9"/>
<feature type="non-terminal residue" evidence="1">
    <location>
        <position position="1"/>
    </location>
</feature>
<name>X0UMI9_9ZZZZ</name>
<comment type="caution">
    <text evidence="1">The sequence shown here is derived from an EMBL/GenBank/DDBJ whole genome shotgun (WGS) entry which is preliminary data.</text>
</comment>
<proteinExistence type="predicted"/>
<reference evidence="1" key="1">
    <citation type="journal article" date="2014" name="Front. Microbiol.">
        <title>High frequency of phylogenetically diverse reductive dehalogenase-homologous genes in deep subseafloor sedimentary metagenomes.</title>
        <authorList>
            <person name="Kawai M."/>
            <person name="Futagami T."/>
            <person name="Toyoda A."/>
            <person name="Takaki Y."/>
            <person name="Nishi S."/>
            <person name="Hori S."/>
            <person name="Arai W."/>
            <person name="Tsubouchi T."/>
            <person name="Morono Y."/>
            <person name="Uchiyama I."/>
            <person name="Ito T."/>
            <person name="Fujiyama A."/>
            <person name="Inagaki F."/>
            <person name="Takami H."/>
        </authorList>
    </citation>
    <scope>NUCLEOTIDE SEQUENCE</scope>
    <source>
        <strain evidence="1">Expedition CK06-06</strain>
    </source>
</reference>
<protein>
    <submittedName>
        <fullName evidence="1">Uncharacterized protein</fullName>
    </submittedName>
</protein>
<organism evidence="1">
    <name type="scientific">marine sediment metagenome</name>
    <dbReference type="NCBI Taxonomy" id="412755"/>
    <lineage>
        <taxon>unclassified sequences</taxon>
        <taxon>metagenomes</taxon>
        <taxon>ecological metagenomes</taxon>
    </lineage>
</organism>
<sequence length="180" mass="20150">YYSEPDLHLCPTAKQLAAPGGGPNPWGGKFLAWGAFDENYAQLGLEGVYGSYGMNGHVSNPKRGVPDPWGGDTTKYWRSAAVQGAGNIPLFLGCTWLGGRPEPDDEPPQYDGDHQYGPGVPGMRIFCVDRHNGFINGLFLDFSVRKIGLKELWKLKWHRQFDTSRWSGGWPEWMKDFKDD</sequence>
<evidence type="ECO:0000313" key="1">
    <source>
        <dbReference type="EMBL" id="GAG01533.1"/>
    </source>
</evidence>
<accession>X0UMI9</accession>
<dbReference type="EMBL" id="BARS01027837">
    <property type="protein sequence ID" value="GAG01533.1"/>
    <property type="molecule type" value="Genomic_DNA"/>
</dbReference>
<gene>
    <name evidence="1" type="ORF">S01H1_43681</name>
</gene>